<sequence>MAETEWWDLPLVPAAAGVAGVEDRSRFLRLHRAPRGGRAHGTVVVLHGGYWKNKFGLDDAYGNAGTISLHRFFWEKGFSAVEVEYRRRDHPGGGWPGTNEAEGAKQTEDILSALTRISQLKAEGLEEGLPLSPQLGEAIQSLRPERLILLGHSAGGCLALWAAQRWSGTAGAVAPLVLAAAPVADLVKGYEMKVSDEGDAVELYMKQPPTSESALEAYRLASPAANLPVSFPLLIVYGDADADVPPELVKAYAHAARAGAPALVSVLEISQADHFQVVDATSDAWRQAIVPALAQLVRQHYGEEAAMALESN</sequence>
<keyword evidence="4" id="KW-1185">Reference proteome</keyword>
<accession>A0ABP0N134</accession>
<gene>
    <name evidence="3" type="ORF">CCMP2556_LOCUS28348</name>
</gene>
<dbReference type="Gene3D" id="3.40.50.1820">
    <property type="entry name" value="alpha/beta hydrolase"/>
    <property type="match status" value="1"/>
</dbReference>
<keyword evidence="1" id="KW-0378">Hydrolase</keyword>
<name>A0ABP0N134_9DINO</name>
<evidence type="ECO:0000313" key="4">
    <source>
        <dbReference type="Proteomes" id="UP001642484"/>
    </source>
</evidence>
<dbReference type="InterPro" id="IPR050300">
    <property type="entry name" value="GDXG_lipolytic_enzyme"/>
</dbReference>
<dbReference type="EMBL" id="CAXAMN010021273">
    <property type="protein sequence ID" value="CAK9057466.1"/>
    <property type="molecule type" value="Genomic_DNA"/>
</dbReference>
<dbReference type="InterPro" id="IPR001375">
    <property type="entry name" value="Peptidase_S9_cat"/>
</dbReference>
<comment type="caution">
    <text evidence="3">The sequence shown here is derived from an EMBL/GenBank/DDBJ whole genome shotgun (WGS) entry which is preliminary data.</text>
</comment>
<evidence type="ECO:0000313" key="3">
    <source>
        <dbReference type="EMBL" id="CAK9057466.1"/>
    </source>
</evidence>
<dbReference type="SUPFAM" id="SSF53474">
    <property type="entry name" value="alpha/beta-Hydrolases"/>
    <property type="match status" value="1"/>
</dbReference>
<feature type="domain" description="Peptidase S9 prolyl oligopeptidase catalytic" evidence="2">
    <location>
        <begin position="143"/>
        <end position="275"/>
    </location>
</feature>
<dbReference type="Proteomes" id="UP001642484">
    <property type="component" value="Unassembled WGS sequence"/>
</dbReference>
<organism evidence="3 4">
    <name type="scientific">Durusdinium trenchii</name>
    <dbReference type="NCBI Taxonomy" id="1381693"/>
    <lineage>
        <taxon>Eukaryota</taxon>
        <taxon>Sar</taxon>
        <taxon>Alveolata</taxon>
        <taxon>Dinophyceae</taxon>
        <taxon>Suessiales</taxon>
        <taxon>Symbiodiniaceae</taxon>
        <taxon>Durusdinium</taxon>
    </lineage>
</organism>
<dbReference type="PANTHER" id="PTHR48081">
    <property type="entry name" value="AB HYDROLASE SUPERFAMILY PROTEIN C4A8.06C"/>
    <property type="match status" value="1"/>
</dbReference>
<proteinExistence type="predicted"/>
<dbReference type="Pfam" id="PF00326">
    <property type="entry name" value="Peptidase_S9"/>
    <property type="match status" value="1"/>
</dbReference>
<reference evidence="3 4" key="1">
    <citation type="submission" date="2024-02" db="EMBL/GenBank/DDBJ databases">
        <authorList>
            <person name="Chen Y."/>
            <person name="Shah S."/>
            <person name="Dougan E. K."/>
            <person name="Thang M."/>
            <person name="Chan C."/>
        </authorList>
    </citation>
    <scope>NUCLEOTIDE SEQUENCE [LARGE SCALE GENOMIC DNA]</scope>
</reference>
<evidence type="ECO:0000259" key="2">
    <source>
        <dbReference type="Pfam" id="PF00326"/>
    </source>
</evidence>
<evidence type="ECO:0000256" key="1">
    <source>
        <dbReference type="ARBA" id="ARBA00022801"/>
    </source>
</evidence>
<protein>
    <recommendedName>
        <fullName evidence="2">Peptidase S9 prolyl oligopeptidase catalytic domain-containing protein</fullName>
    </recommendedName>
</protein>
<dbReference type="InterPro" id="IPR029058">
    <property type="entry name" value="AB_hydrolase_fold"/>
</dbReference>